<sequence>MNDSCSETYSFSLTAYFILESNLLLQSALDTRKMTEIKIQNISDDNFELPLKLIYPPDFSDAYLYGLLLIV</sequence>
<evidence type="ECO:0000313" key="2">
    <source>
        <dbReference type="Proteomes" id="UP001469553"/>
    </source>
</evidence>
<keyword evidence="2" id="KW-1185">Reference proteome</keyword>
<name>A0ABV0XKY1_9TELE</name>
<accession>A0ABV0XKY1</accession>
<protein>
    <submittedName>
        <fullName evidence="1">Uncharacterized protein</fullName>
    </submittedName>
</protein>
<evidence type="ECO:0000313" key="1">
    <source>
        <dbReference type="EMBL" id="MEQ2282131.1"/>
    </source>
</evidence>
<gene>
    <name evidence="1" type="ORF">AMECASPLE_037318</name>
</gene>
<organism evidence="1 2">
    <name type="scientific">Ameca splendens</name>
    <dbReference type="NCBI Taxonomy" id="208324"/>
    <lineage>
        <taxon>Eukaryota</taxon>
        <taxon>Metazoa</taxon>
        <taxon>Chordata</taxon>
        <taxon>Craniata</taxon>
        <taxon>Vertebrata</taxon>
        <taxon>Euteleostomi</taxon>
        <taxon>Actinopterygii</taxon>
        <taxon>Neopterygii</taxon>
        <taxon>Teleostei</taxon>
        <taxon>Neoteleostei</taxon>
        <taxon>Acanthomorphata</taxon>
        <taxon>Ovalentaria</taxon>
        <taxon>Atherinomorphae</taxon>
        <taxon>Cyprinodontiformes</taxon>
        <taxon>Goodeidae</taxon>
        <taxon>Ameca</taxon>
    </lineage>
</organism>
<proteinExistence type="predicted"/>
<reference evidence="1 2" key="1">
    <citation type="submission" date="2021-06" db="EMBL/GenBank/DDBJ databases">
        <authorList>
            <person name="Palmer J.M."/>
        </authorList>
    </citation>
    <scope>NUCLEOTIDE SEQUENCE [LARGE SCALE GENOMIC DNA]</scope>
    <source>
        <strain evidence="1 2">AS_MEX2019</strain>
        <tissue evidence="1">Muscle</tissue>
    </source>
</reference>
<dbReference type="Proteomes" id="UP001469553">
    <property type="component" value="Unassembled WGS sequence"/>
</dbReference>
<comment type="caution">
    <text evidence="1">The sequence shown here is derived from an EMBL/GenBank/DDBJ whole genome shotgun (WGS) entry which is preliminary data.</text>
</comment>
<dbReference type="EMBL" id="JAHRIP010006253">
    <property type="protein sequence ID" value="MEQ2282131.1"/>
    <property type="molecule type" value="Genomic_DNA"/>
</dbReference>